<evidence type="ECO:0000313" key="12">
    <source>
        <dbReference type="Proteomes" id="UP001431783"/>
    </source>
</evidence>
<evidence type="ECO:0000256" key="8">
    <source>
        <dbReference type="RuleBase" id="RU361229"/>
    </source>
</evidence>
<dbReference type="GO" id="GO:0005789">
    <property type="term" value="C:endoplasmic reticulum membrane"/>
    <property type="evidence" value="ECO:0007669"/>
    <property type="project" value="UniProtKB-SubCell"/>
</dbReference>
<evidence type="ECO:0000256" key="7">
    <source>
        <dbReference type="ARBA" id="ARBA00023180"/>
    </source>
</evidence>
<name>A0AAW1UCW3_9CUCU</name>
<feature type="transmembrane region" description="Helical" evidence="8">
    <location>
        <begin position="615"/>
        <end position="634"/>
    </location>
</feature>
<gene>
    <name evidence="11" type="ORF">WA026_016355</name>
</gene>
<feature type="domain" description="Lipase maturation factor 1/2 N-terminal" evidence="9">
    <location>
        <begin position="125"/>
        <end position="286"/>
    </location>
</feature>
<keyword evidence="7" id="KW-0325">Glycoprotein</keyword>
<dbReference type="Proteomes" id="UP001431783">
    <property type="component" value="Unassembled WGS sequence"/>
</dbReference>
<dbReference type="PANTHER" id="PTHR14463">
    <property type="entry name" value="LIPASE MATURATION FACTOR"/>
    <property type="match status" value="1"/>
</dbReference>
<feature type="transmembrane region" description="Helical" evidence="8">
    <location>
        <begin position="103"/>
        <end position="125"/>
    </location>
</feature>
<keyword evidence="5 8" id="KW-1133">Transmembrane helix</keyword>
<evidence type="ECO:0000256" key="2">
    <source>
        <dbReference type="ARBA" id="ARBA00005512"/>
    </source>
</evidence>
<feature type="transmembrane region" description="Helical" evidence="8">
    <location>
        <begin position="76"/>
        <end position="96"/>
    </location>
</feature>
<feature type="transmembrane region" description="Helical" evidence="8">
    <location>
        <begin position="300"/>
        <end position="319"/>
    </location>
</feature>
<feature type="domain" description="Lipase maturation factor 1/2 C-terminal" evidence="10">
    <location>
        <begin position="429"/>
        <end position="568"/>
    </location>
</feature>
<dbReference type="PANTHER" id="PTHR14463:SF5">
    <property type="entry name" value="LIPASE MATURATION FACTOR 2"/>
    <property type="match status" value="1"/>
</dbReference>
<dbReference type="EMBL" id="JARQZJ010000069">
    <property type="protein sequence ID" value="KAK9881471.1"/>
    <property type="molecule type" value="Genomic_DNA"/>
</dbReference>
<comment type="subcellular location">
    <subcellularLocation>
        <location evidence="1 8">Endoplasmic reticulum membrane</location>
        <topology evidence="1 8">Multi-pass membrane protein</topology>
    </subcellularLocation>
</comment>
<evidence type="ECO:0000313" key="11">
    <source>
        <dbReference type="EMBL" id="KAK9881471.1"/>
    </source>
</evidence>
<evidence type="ECO:0000256" key="1">
    <source>
        <dbReference type="ARBA" id="ARBA00004477"/>
    </source>
</evidence>
<feature type="transmembrane region" description="Helical" evidence="8">
    <location>
        <begin position="12"/>
        <end position="31"/>
    </location>
</feature>
<reference evidence="11 12" key="1">
    <citation type="submission" date="2023-03" db="EMBL/GenBank/DDBJ databases">
        <title>Genome insight into feeding habits of ladybird beetles.</title>
        <authorList>
            <person name="Li H.-S."/>
            <person name="Huang Y.-H."/>
            <person name="Pang H."/>
        </authorList>
    </citation>
    <scope>NUCLEOTIDE SEQUENCE [LARGE SCALE GENOMIC DNA]</scope>
    <source>
        <strain evidence="11">SYSU_2023b</strain>
        <tissue evidence="11">Whole body</tissue>
    </source>
</reference>
<dbReference type="Pfam" id="PF06762">
    <property type="entry name" value="LMF1"/>
    <property type="match status" value="1"/>
</dbReference>
<proteinExistence type="inferred from homology"/>
<feature type="transmembrane region" description="Helical" evidence="8">
    <location>
        <begin position="253"/>
        <end position="280"/>
    </location>
</feature>
<dbReference type="InterPro" id="IPR009613">
    <property type="entry name" value="LMF"/>
</dbReference>
<organism evidence="11 12">
    <name type="scientific">Henosepilachna vigintioctopunctata</name>
    <dbReference type="NCBI Taxonomy" id="420089"/>
    <lineage>
        <taxon>Eukaryota</taxon>
        <taxon>Metazoa</taxon>
        <taxon>Ecdysozoa</taxon>
        <taxon>Arthropoda</taxon>
        <taxon>Hexapoda</taxon>
        <taxon>Insecta</taxon>
        <taxon>Pterygota</taxon>
        <taxon>Neoptera</taxon>
        <taxon>Endopterygota</taxon>
        <taxon>Coleoptera</taxon>
        <taxon>Polyphaga</taxon>
        <taxon>Cucujiformia</taxon>
        <taxon>Coccinelloidea</taxon>
        <taxon>Coccinellidae</taxon>
        <taxon>Epilachninae</taxon>
        <taxon>Epilachnini</taxon>
        <taxon>Henosepilachna</taxon>
    </lineage>
</organism>
<feature type="transmembrane region" description="Helical" evidence="8">
    <location>
        <begin position="381"/>
        <end position="402"/>
    </location>
</feature>
<evidence type="ECO:0000256" key="6">
    <source>
        <dbReference type="ARBA" id="ARBA00023136"/>
    </source>
</evidence>
<protein>
    <recommendedName>
        <fullName evidence="8">Lipase maturation factor</fullName>
    </recommendedName>
</protein>
<feature type="transmembrane region" description="Helical" evidence="8">
    <location>
        <begin position="224"/>
        <end position="241"/>
    </location>
</feature>
<evidence type="ECO:0000256" key="4">
    <source>
        <dbReference type="ARBA" id="ARBA00022824"/>
    </source>
</evidence>
<feature type="transmembrane region" description="Helical" evidence="8">
    <location>
        <begin position="340"/>
        <end position="369"/>
    </location>
</feature>
<dbReference type="Pfam" id="PF25179">
    <property type="entry name" value="LMF1_C"/>
    <property type="match status" value="1"/>
</dbReference>
<keyword evidence="4 8" id="KW-0256">Endoplasmic reticulum</keyword>
<dbReference type="GO" id="GO:0051604">
    <property type="term" value="P:protein maturation"/>
    <property type="evidence" value="ECO:0007669"/>
    <property type="project" value="InterPro"/>
</dbReference>
<keyword evidence="12" id="KW-1185">Reference proteome</keyword>
<keyword evidence="6 8" id="KW-0472">Membrane</keyword>
<dbReference type="AlphaFoldDB" id="A0AAW1UCW3"/>
<comment type="function">
    <text evidence="8">Involved in the maturation of specific proteins in the endoplasmic reticulum.</text>
</comment>
<sequence length="637" mass="73128">MLPTFRYTRNLFLRCLCLVYLFAFISFYIQIPGLYGDNGILPARSLLENSKHKTLSAKIHYQPTLLWLAPYLGLDINYALDVLSLLGSFLAFTGFVSQKMCTLPLFAGLWSLYFSLYQVGQVFVAFNYDDLLLEVGFIALLVAPVLPGKRSPKGSPKDGIRLWLLKWLLFRYLVTSGLSKLISGCPRWWNLTALSYHFQSMPLPSPLSWYAHHIPDWILKLTQVYVNVAEIALPFLFFVPLRSVRITGFVFQIFLQICIVLTGNFNFSNLLIVTLLISLLDDQFFYGKKKSSEISYLGNIANILIHGALFYGVVTLYSLKIEGSIVESKIAFTKDHFEVALSLGISFALYYGLSTLALTILACFANILFDNRSLPQRLLDFIKTVFYSLIVLMIFFASTVPLTSLHSSNNSTVHPALRNTYNRLHKLRLINHYVLFPKMPGFEDRFEIILEGSNSVEGPWEEYNFLYKPGNLNHSLPFVAPYSPRLDWQMYWAAYSTYDKQPWLLSLTHRLLLGTPDVLVLLDRHHSPFRRNRPKYIRGSLYQYKYTPWHHGSQSSWWTRTRQKEYFPSYSSDSPALTEYLKARNLIPTTPKDAPNPIWKQILDKIRYVASHLEATLLLWSVFTAGCAIISTSGKSK</sequence>
<dbReference type="InterPro" id="IPR057434">
    <property type="entry name" value="LMF1/2_N"/>
</dbReference>
<evidence type="ECO:0000259" key="10">
    <source>
        <dbReference type="Pfam" id="PF25179"/>
    </source>
</evidence>
<dbReference type="InterPro" id="IPR057433">
    <property type="entry name" value="LMF1/2_C"/>
</dbReference>
<accession>A0AAW1UCW3</accession>
<comment type="similarity">
    <text evidence="2 8">Belongs to the lipase maturation factor family.</text>
</comment>
<evidence type="ECO:0000259" key="9">
    <source>
        <dbReference type="Pfam" id="PF06762"/>
    </source>
</evidence>
<comment type="caution">
    <text evidence="11">The sequence shown here is derived from an EMBL/GenBank/DDBJ whole genome shotgun (WGS) entry which is preliminary data.</text>
</comment>
<evidence type="ECO:0000256" key="5">
    <source>
        <dbReference type="ARBA" id="ARBA00022989"/>
    </source>
</evidence>
<keyword evidence="3 8" id="KW-0812">Transmembrane</keyword>
<evidence type="ECO:0000256" key="3">
    <source>
        <dbReference type="ARBA" id="ARBA00022692"/>
    </source>
</evidence>